<evidence type="ECO:0000256" key="4">
    <source>
        <dbReference type="ARBA" id="ARBA00022989"/>
    </source>
</evidence>
<protein>
    <submittedName>
        <fullName evidence="7">Lipopolysaccharide export system permease protein LptG</fullName>
    </submittedName>
</protein>
<keyword evidence="3 6" id="KW-0812">Transmembrane</keyword>
<dbReference type="PANTHER" id="PTHR33529:SF2">
    <property type="entry name" value="LIPOPOLYSACCHARIDE EXPORT SYSTEM PERMEASE PROTEIN LPTG"/>
    <property type="match status" value="1"/>
</dbReference>
<dbReference type="GO" id="GO:0015920">
    <property type="term" value="P:lipopolysaccharide transport"/>
    <property type="evidence" value="ECO:0007669"/>
    <property type="project" value="TreeGrafter"/>
</dbReference>
<evidence type="ECO:0000256" key="2">
    <source>
        <dbReference type="ARBA" id="ARBA00022475"/>
    </source>
</evidence>
<name>A0A3B0T3A5_9ZZZZ</name>
<keyword evidence="4 6" id="KW-1133">Transmembrane helix</keyword>
<dbReference type="NCBIfam" id="TIGR04408">
    <property type="entry name" value="LptG_lptG"/>
    <property type="match status" value="1"/>
</dbReference>
<dbReference type="GO" id="GO:0055085">
    <property type="term" value="P:transmembrane transport"/>
    <property type="evidence" value="ECO:0007669"/>
    <property type="project" value="InterPro"/>
</dbReference>
<evidence type="ECO:0000256" key="3">
    <source>
        <dbReference type="ARBA" id="ARBA00022692"/>
    </source>
</evidence>
<sequence length="363" mass="40171">MILHYYFARRFLTTFLGLFIVFMVLLALINFVDDLRDFPDMPFARIVKVVLLKLPHATYEILPLIVILSTVAFYISLARSSELVVIRASGRSALRGLLAPLFVAAMIGFVSVTLFNPIVAATAKQRNNILSAYRGDGSSVLAIASEGLWLRQGSALGQTVINAARASSDLSTLYDATFMKFSPEGHPLQRIWANSAMLGNGEWQLQKAKVWSLAPGGNPEATAVLRDEMLLPTELTRERIIDSFGRPEYIAIWDLQRFINQLETAGFSARRYTVWFQAELARPLFLMAMVLISASLTMRPTRLSNTGLSVLSAVLLGFSLHYIRNFALILGDNGQIPVLLAAWAPHVASLLLAFGLLLHMEEG</sequence>
<feature type="transmembrane region" description="Helical" evidence="6">
    <location>
        <begin position="97"/>
        <end position="119"/>
    </location>
</feature>
<dbReference type="EMBL" id="UOEG01000226">
    <property type="protein sequence ID" value="VAW01416.1"/>
    <property type="molecule type" value="Genomic_DNA"/>
</dbReference>
<keyword evidence="2" id="KW-1003">Cell membrane</keyword>
<reference evidence="7" key="1">
    <citation type="submission" date="2018-06" db="EMBL/GenBank/DDBJ databases">
        <authorList>
            <person name="Zhirakovskaya E."/>
        </authorList>
    </citation>
    <scope>NUCLEOTIDE SEQUENCE</scope>
</reference>
<dbReference type="GO" id="GO:0043190">
    <property type="term" value="C:ATP-binding cassette (ABC) transporter complex"/>
    <property type="evidence" value="ECO:0007669"/>
    <property type="project" value="InterPro"/>
</dbReference>
<gene>
    <name evidence="7" type="ORF">MNBD_ALPHA07-1981</name>
</gene>
<dbReference type="InterPro" id="IPR030923">
    <property type="entry name" value="LptG"/>
</dbReference>
<dbReference type="AlphaFoldDB" id="A0A3B0T3A5"/>
<keyword evidence="5 6" id="KW-0472">Membrane</keyword>
<organism evidence="7">
    <name type="scientific">hydrothermal vent metagenome</name>
    <dbReference type="NCBI Taxonomy" id="652676"/>
    <lineage>
        <taxon>unclassified sequences</taxon>
        <taxon>metagenomes</taxon>
        <taxon>ecological metagenomes</taxon>
    </lineage>
</organism>
<comment type="subcellular location">
    <subcellularLocation>
        <location evidence="1">Cell membrane</location>
        <topology evidence="1">Multi-pass membrane protein</topology>
    </subcellularLocation>
</comment>
<evidence type="ECO:0000256" key="5">
    <source>
        <dbReference type="ARBA" id="ARBA00023136"/>
    </source>
</evidence>
<feature type="transmembrane region" description="Helical" evidence="6">
    <location>
        <begin position="336"/>
        <end position="358"/>
    </location>
</feature>
<dbReference type="PANTHER" id="PTHR33529">
    <property type="entry name" value="SLR0882 PROTEIN-RELATED"/>
    <property type="match status" value="1"/>
</dbReference>
<dbReference type="Pfam" id="PF03739">
    <property type="entry name" value="LptF_LptG"/>
    <property type="match status" value="1"/>
</dbReference>
<feature type="transmembrane region" description="Helical" evidence="6">
    <location>
        <begin position="57"/>
        <end position="77"/>
    </location>
</feature>
<dbReference type="InterPro" id="IPR005495">
    <property type="entry name" value="LptG/LptF_permease"/>
</dbReference>
<evidence type="ECO:0000256" key="6">
    <source>
        <dbReference type="SAM" id="Phobius"/>
    </source>
</evidence>
<feature type="transmembrane region" description="Helical" evidence="6">
    <location>
        <begin position="280"/>
        <end position="298"/>
    </location>
</feature>
<feature type="transmembrane region" description="Helical" evidence="6">
    <location>
        <begin position="12"/>
        <end position="32"/>
    </location>
</feature>
<proteinExistence type="predicted"/>
<evidence type="ECO:0000256" key="1">
    <source>
        <dbReference type="ARBA" id="ARBA00004651"/>
    </source>
</evidence>
<accession>A0A3B0T3A5</accession>
<feature type="transmembrane region" description="Helical" evidence="6">
    <location>
        <begin position="310"/>
        <end position="330"/>
    </location>
</feature>
<evidence type="ECO:0000313" key="7">
    <source>
        <dbReference type="EMBL" id="VAW01416.1"/>
    </source>
</evidence>